<reference evidence="2 3" key="1">
    <citation type="journal article" date="2019" name="Sci. Rep.">
        <title>Extended insight into the Mycobacterium chelonae-abscessus complex through whole genome sequencing of Mycobacterium salmoniphilum outbreak and Mycobacterium salmoniphilum-like strains.</title>
        <authorList>
            <person name="Behra P.R.K."/>
            <person name="Das S."/>
            <person name="Pettersson B.M.F."/>
            <person name="Shirreff L."/>
            <person name="DuCote T."/>
            <person name="Jacobsson K.G."/>
            <person name="Ennis D.G."/>
            <person name="Kirsebom L.A."/>
        </authorList>
    </citation>
    <scope>NUCLEOTIDE SEQUENCE [LARGE SCALE GENOMIC DNA]</scope>
    <source>
        <strain evidence="2 3">CCUG 60884</strain>
    </source>
</reference>
<evidence type="ECO:0000313" key="2">
    <source>
        <dbReference type="EMBL" id="TEA06130.1"/>
    </source>
</evidence>
<name>A0A4R8SV38_9MYCO</name>
<gene>
    <name evidence="2" type="ORF">CCUG60884_01267</name>
</gene>
<dbReference type="AlphaFoldDB" id="A0A4R8SV38"/>
<dbReference type="Proteomes" id="UP000294604">
    <property type="component" value="Unassembled WGS sequence"/>
</dbReference>
<feature type="region of interest" description="Disordered" evidence="1">
    <location>
        <begin position="1"/>
        <end position="21"/>
    </location>
</feature>
<comment type="caution">
    <text evidence="2">The sequence shown here is derived from an EMBL/GenBank/DDBJ whole genome shotgun (WGS) entry which is preliminary data.</text>
</comment>
<evidence type="ECO:0000313" key="3">
    <source>
        <dbReference type="Proteomes" id="UP000294604"/>
    </source>
</evidence>
<protein>
    <submittedName>
        <fullName evidence="2">Uncharacterized protein</fullName>
    </submittedName>
</protein>
<organism evidence="2 3">
    <name type="scientific">Mycobacteroides salmoniphilum</name>
    <dbReference type="NCBI Taxonomy" id="404941"/>
    <lineage>
        <taxon>Bacteria</taxon>
        <taxon>Bacillati</taxon>
        <taxon>Actinomycetota</taxon>
        <taxon>Actinomycetes</taxon>
        <taxon>Mycobacteriales</taxon>
        <taxon>Mycobacteriaceae</taxon>
        <taxon>Mycobacteroides</taxon>
    </lineage>
</organism>
<dbReference type="EMBL" id="PECL01000007">
    <property type="protein sequence ID" value="TEA06130.1"/>
    <property type="molecule type" value="Genomic_DNA"/>
</dbReference>
<sequence>MEGAVADNPSEPGMSNPKDQGFLDRLSLKNLRRAGIVALLGVTAGFGGLDTVEPMTPVSLGETYSNGPLEITPHRVTKVCGIRNPEVGVSTNATFRTRLQQADLFVMTATVKNTEDTSVPANRNNSDGEIDWSTASPTGRELFELDVPTEHFSQGTVDRDSLGENIPAGATVDVVTIWGVPKGQLKPQQDVVIRINDFRYQQRLSAPVKEWYLDVANPSYGELHAQVSGCLS</sequence>
<proteinExistence type="predicted"/>
<evidence type="ECO:0000256" key="1">
    <source>
        <dbReference type="SAM" id="MobiDB-lite"/>
    </source>
</evidence>
<feature type="region of interest" description="Disordered" evidence="1">
    <location>
        <begin position="116"/>
        <end position="135"/>
    </location>
</feature>
<accession>A0A4R8SV38</accession>